<proteinExistence type="predicted"/>
<dbReference type="Proteomes" id="UP001055156">
    <property type="component" value="Unassembled WGS sequence"/>
</dbReference>
<protein>
    <submittedName>
        <fullName evidence="1">Ubiquinone biosynthesis O-methyltransferase, mitochondrial</fullName>
    </submittedName>
</protein>
<organism evidence="1 2">
    <name type="scientific">Methylobacterium organophilum</name>
    <dbReference type="NCBI Taxonomy" id="410"/>
    <lineage>
        <taxon>Bacteria</taxon>
        <taxon>Pseudomonadati</taxon>
        <taxon>Pseudomonadota</taxon>
        <taxon>Alphaproteobacteria</taxon>
        <taxon>Hyphomicrobiales</taxon>
        <taxon>Methylobacteriaceae</taxon>
        <taxon>Methylobacterium</taxon>
    </lineage>
</organism>
<dbReference type="EMBL" id="BPQV01000003">
    <property type="protein sequence ID" value="GJE26495.1"/>
    <property type="molecule type" value="Genomic_DNA"/>
</dbReference>
<evidence type="ECO:0000313" key="2">
    <source>
        <dbReference type="Proteomes" id="UP001055156"/>
    </source>
</evidence>
<dbReference type="Gene3D" id="3.40.50.150">
    <property type="entry name" value="Vaccinia Virus protein VP39"/>
    <property type="match status" value="1"/>
</dbReference>
<dbReference type="InterPro" id="IPR029063">
    <property type="entry name" value="SAM-dependent_MTases_sf"/>
</dbReference>
<keyword evidence="1" id="KW-0830">Ubiquinone</keyword>
<reference evidence="1" key="1">
    <citation type="journal article" date="2021" name="Front. Microbiol.">
        <title>Comprehensive Comparative Genomics and Phenotyping of Methylobacterium Species.</title>
        <authorList>
            <person name="Alessa O."/>
            <person name="Ogura Y."/>
            <person name="Fujitani Y."/>
            <person name="Takami H."/>
            <person name="Hayashi T."/>
            <person name="Sahin N."/>
            <person name="Tani A."/>
        </authorList>
    </citation>
    <scope>NUCLEOTIDE SEQUENCE</scope>
    <source>
        <strain evidence="1">NBRC 15689</strain>
    </source>
</reference>
<accession>A0ABQ4T6E9</accession>
<gene>
    <name evidence="1" type="primary">COQ3_2</name>
    <name evidence="1" type="ORF">LKMONMHP_1346</name>
</gene>
<evidence type="ECO:0000313" key="1">
    <source>
        <dbReference type="EMBL" id="GJE26495.1"/>
    </source>
</evidence>
<sequence length="270" mass="29531">MAMSATFAGMDAIPLEPVGLHEGTPLPAGEAGASLARVHAVLQQHLPTGEVAIYEAGGGADSYLPAQLIRRGRVTVVDIDPVQLANNGYASTRVEGDIQVQRFAAGSFDLVTTYNVIEHLPDVAAALQRFAEALKPGGLLLVGAPNPRSLSGFVTRVSPHWFHVWYYRRIRGHARAGHPGEPPFPVHYHPLVLPRRLKAYLEPLGFETLYERVYESPRYAEMRQRLPLLASLMDAATDLMNLALLGKVNVRHGDYHLILRKRAPSADQGA</sequence>
<name>A0ABQ4T6E9_METOR</name>
<dbReference type="SUPFAM" id="SSF53335">
    <property type="entry name" value="S-adenosyl-L-methionine-dependent methyltransferases"/>
    <property type="match status" value="1"/>
</dbReference>
<dbReference type="Pfam" id="PF13489">
    <property type="entry name" value="Methyltransf_23"/>
    <property type="match status" value="1"/>
</dbReference>
<dbReference type="CDD" id="cd02440">
    <property type="entry name" value="AdoMet_MTases"/>
    <property type="match status" value="1"/>
</dbReference>
<keyword evidence="2" id="KW-1185">Reference proteome</keyword>
<comment type="caution">
    <text evidence="1">The sequence shown here is derived from an EMBL/GenBank/DDBJ whole genome shotgun (WGS) entry which is preliminary data.</text>
</comment>
<reference evidence="1" key="2">
    <citation type="submission" date="2021-08" db="EMBL/GenBank/DDBJ databases">
        <authorList>
            <person name="Tani A."/>
            <person name="Ola A."/>
            <person name="Ogura Y."/>
            <person name="Katsura K."/>
            <person name="Hayashi T."/>
        </authorList>
    </citation>
    <scope>NUCLEOTIDE SEQUENCE</scope>
    <source>
        <strain evidence="1">NBRC 15689</strain>
    </source>
</reference>